<gene>
    <name evidence="2" type="ORF">PACLA_8A089035</name>
</gene>
<protein>
    <submittedName>
        <fullName evidence="2">Uncharacterized protein</fullName>
    </submittedName>
</protein>
<feature type="compositionally biased region" description="Polar residues" evidence="1">
    <location>
        <begin position="140"/>
        <end position="152"/>
    </location>
</feature>
<feature type="region of interest" description="Disordered" evidence="1">
    <location>
        <begin position="336"/>
        <end position="376"/>
    </location>
</feature>
<evidence type="ECO:0000313" key="3">
    <source>
        <dbReference type="Proteomes" id="UP001152795"/>
    </source>
</evidence>
<dbReference type="InterPro" id="IPR033768">
    <property type="entry name" value="Hydin_ADK"/>
</dbReference>
<reference evidence="2" key="1">
    <citation type="submission" date="2020-04" db="EMBL/GenBank/DDBJ databases">
        <authorList>
            <person name="Alioto T."/>
            <person name="Alioto T."/>
            <person name="Gomez Garrido J."/>
        </authorList>
    </citation>
    <scope>NUCLEOTIDE SEQUENCE</scope>
    <source>
        <strain evidence="2">A484AB</strain>
    </source>
</reference>
<dbReference type="Pfam" id="PF17213">
    <property type="entry name" value="Hydin_ADK"/>
    <property type="match status" value="1"/>
</dbReference>
<dbReference type="GO" id="GO:0003341">
    <property type="term" value="P:cilium movement"/>
    <property type="evidence" value="ECO:0007669"/>
    <property type="project" value="TreeGrafter"/>
</dbReference>
<name>A0A7D9JR58_PARCT</name>
<dbReference type="GO" id="GO:0005930">
    <property type="term" value="C:axoneme"/>
    <property type="evidence" value="ECO:0007669"/>
    <property type="project" value="TreeGrafter"/>
</dbReference>
<dbReference type="EMBL" id="CACRXK020020048">
    <property type="protein sequence ID" value="CAB4034357.1"/>
    <property type="molecule type" value="Genomic_DNA"/>
</dbReference>
<dbReference type="OrthoDB" id="6287718at2759"/>
<sequence length="402" mass="43321">TIYNQRLKIHIAQSTNKHVITVRGEGSEPKVEFTSSVLEFGPILPHSFGDEKEVTVQNPSSFPVEIYSLEFDKQYLEEEKILRAMKGYDECNTILLPPRKAGDQLPAELSQHFYEQEKSKEEDEKKRVEEAAKLFDDQLKSSQMDVGTSPHSELSHSGVDEETAVEDPTKIPQETADITKAESEPEKTDVGELEITPVSAAIANYIGIDLSPEGRAARNRRGISIVVHGAPLSGKTNTAIELAKIYNAALFNVDAVVTEAIQLGTSTAGIRARELCAASAKSVKEAEEGKENTVTGALSVEAVAAHTAQTSGQAGLPGTASAIGVQGSVKESRRATNYFGPKGSQVSKNQQQVQPSPPASPQSAEQPPRRLSVSASVAGEDGMYSCILPEDLLVEILAERLQ</sequence>
<dbReference type="AlphaFoldDB" id="A0A7D9JR58"/>
<keyword evidence="3" id="KW-1185">Reference proteome</keyword>
<dbReference type="InterPro" id="IPR027417">
    <property type="entry name" value="P-loop_NTPase"/>
</dbReference>
<evidence type="ECO:0000313" key="2">
    <source>
        <dbReference type="EMBL" id="CAB4034357.1"/>
    </source>
</evidence>
<feature type="non-terminal residue" evidence="2">
    <location>
        <position position="1"/>
    </location>
</feature>
<dbReference type="PANTHER" id="PTHR23053">
    <property type="entry name" value="DLEC1 DELETED IN LUNG AND ESOPHAGEAL CANCER 1"/>
    <property type="match status" value="1"/>
</dbReference>
<feature type="region of interest" description="Disordered" evidence="1">
    <location>
        <begin position="137"/>
        <end position="167"/>
    </location>
</feature>
<organism evidence="2 3">
    <name type="scientific">Paramuricea clavata</name>
    <name type="common">Red gorgonian</name>
    <name type="synonym">Violescent sea-whip</name>
    <dbReference type="NCBI Taxonomy" id="317549"/>
    <lineage>
        <taxon>Eukaryota</taxon>
        <taxon>Metazoa</taxon>
        <taxon>Cnidaria</taxon>
        <taxon>Anthozoa</taxon>
        <taxon>Octocorallia</taxon>
        <taxon>Malacalcyonacea</taxon>
        <taxon>Plexauridae</taxon>
        <taxon>Paramuricea</taxon>
    </lineage>
</organism>
<dbReference type="InterPro" id="IPR033305">
    <property type="entry name" value="Hydin-like"/>
</dbReference>
<dbReference type="GO" id="GO:1904158">
    <property type="term" value="P:axonemal central apparatus assembly"/>
    <property type="evidence" value="ECO:0007669"/>
    <property type="project" value="TreeGrafter"/>
</dbReference>
<dbReference type="PANTHER" id="PTHR23053:SF0">
    <property type="entry name" value="HYDROCEPHALUS-INDUCING PROTEIN HOMOLOG"/>
    <property type="match status" value="1"/>
</dbReference>
<evidence type="ECO:0000256" key="1">
    <source>
        <dbReference type="SAM" id="MobiDB-lite"/>
    </source>
</evidence>
<proteinExistence type="predicted"/>
<feature type="non-terminal residue" evidence="2">
    <location>
        <position position="402"/>
    </location>
</feature>
<dbReference type="Proteomes" id="UP001152795">
    <property type="component" value="Unassembled WGS sequence"/>
</dbReference>
<dbReference type="Gene3D" id="3.40.50.300">
    <property type="entry name" value="P-loop containing nucleotide triphosphate hydrolases"/>
    <property type="match status" value="1"/>
</dbReference>
<comment type="caution">
    <text evidence="2">The sequence shown here is derived from an EMBL/GenBank/DDBJ whole genome shotgun (WGS) entry which is preliminary data.</text>
</comment>
<accession>A0A7D9JR58</accession>